<dbReference type="AlphaFoldDB" id="A0A074KW99"/>
<name>A0A074KW99_9BACT</name>
<evidence type="ECO:0000256" key="3">
    <source>
        <dbReference type="ARBA" id="ARBA00022801"/>
    </source>
</evidence>
<organism evidence="6 7">
    <name type="scientific">Anditalea andensis</name>
    <dbReference type="NCBI Taxonomy" id="1048983"/>
    <lineage>
        <taxon>Bacteria</taxon>
        <taxon>Pseudomonadati</taxon>
        <taxon>Bacteroidota</taxon>
        <taxon>Cytophagia</taxon>
        <taxon>Cytophagales</taxon>
        <taxon>Cytophagaceae</taxon>
        <taxon>Anditalea</taxon>
    </lineage>
</organism>
<evidence type="ECO:0000256" key="5">
    <source>
        <dbReference type="RuleBase" id="RU361187"/>
    </source>
</evidence>
<keyword evidence="4 5" id="KW-0326">Glycosidase</keyword>
<protein>
    <submittedName>
        <fullName evidence="6">Arabinosidase</fullName>
    </submittedName>
</protein>
<accession>A0A074KW99</accession>
<comment type="similarity">
    <text evidence="2 5">Belongs to the glycosyl hydrolase 43 family.</text>
</comment>
<evidence type="ECO:0000313" key="6">
    <source>
        <dbReference type="EMBL" id="KEO74251.1"/>
    </source>
</evidence>
<comment type="caution">
    <text evidence="6">The sequence shown here is derived from an EMBL/GenBank/DDBJ whole genome shotgun (WGS) entry which is preliminary data.</text>
</comment>
<comment type="pathway">
    <text evidence="1">Glycan metabolism; L-arabinan degradation.</text>
</comment>
<dbReference type="Proteomes" id="UP000027821">
    <property type="component" value="Unassembled WGS sequence"/>
</dbReference>
<proteinExistence type="inferred from homology"/>
<evidence type="ECO:0000256" key="4">
    <source>
        <dbReference type="ARBA" id="ARBA00023295"/>
    </source>
</evidence>
<keyword evidence="3 5" id="KW-0378">Hydrolase</keyword>
<evidence type="ECO:0000313" key="7">
    <source>
        <dbReference type="Proteomes" id="UP000027821"/>
    </source>
</evidence>
<evidence type="ECO:0000256" key="2">
    <source>
        <dbReference type="ARBA" id="ARBA00009865"/>
    </source>
</evidence>
<dbReference type="eggNOG" id="COG1621">
    <property type="taxonomic scope" value="Bacteria"/>
</dbReference>
<reference evidence="6 7" key="1">
    <citation type="submission" date="2014-04" db="EMBL/GenBank/DDBJ databases">
        <title>Characterization and application of a salt tolerant electro-active bacterium.</title>
        <authorList>
            <person name="Yang L."/>
            <person name="Wei S."/>
            <person name="Tay Q.X.M."/>
        </authorList>
    </citation>
    <scope>NUCLEOTIDE SEQUENCE [LARGE SCALE GENOMIC DNA]</scope>
    <source>
        <strain evidence="6 7">LY1</strain>
    </source>
</reference>
<dbReference type="Pfam" id="PF04616">
    <property type="entry name" value="Glyco_hydro_43"/>
    <property type="match status" value="1"/>
</dbReference>
<sequence>MQYRNNKHRHTMKVRWINLAIIFSFFLCSCDTGEQADHVSEAPVEDNDEVYIFTSFREPATEGLYLAYSEDGYTWEDLSGPYLKPGVGESNIMRDPSVVKGPDGTFHMVWTTDWRGADGFGYASTKDFIEWSEQQFIPVMDHEPEVVNVWAPELYYDEDGDRFIIIWASTIPHRFEKGEEAEDNNHRMYYVTTRDFKEFSDTKLFIDPGFSIIDAVIVKRDKEDYVLVLKDNTRPERNLKVAFGDSPLGPYEDISEPFTGHLTEGPTVIEQNGKYLIFFDSYGGEKYDAVKTTDFKTFIEIGDEIQFPEGHKHGTISTIDREILNRLKQRAEILAK</sequence>
<dbReference type="SUPFAM" id="SSF75005">
    <property type="entry name" value="Arabinanase/levansucrase/invertase"/>
    <property type="match status" value="1"/>
</dbReference>
<dbReference type="GO" id="GO:0005975">
    <property type="term" value="P:carbohydrate metabolic process"/>
    <property type="evidence" value="ECO:0007669"/>
    <property type="project" value="InterPro"/>
</dbReference>
<dbReference type="PROSITE" id="PS51257">
    <property type="entry name" value="PROKAR_LIPOPROTEIN"/>
    <property type="match status" value="1"/>
</dbReference>
<dbReference type="Gene3D" id="2.115.10.20">
    <property type="entry name" value="Glycosyl hydrolase domain, family 43"/>
    <property type="match status" value="2"/>
</dbReference>
<gene>
    <name evidence="6" type="ORF">EL17_08955</name>
</gene>
<dbReference type="RefSeq" id="WP_240485966.1">
    <property type="nucleotide sequence ID" value="NZ_JMIH01000016.1"/>
</dbReference>
<dbReference type="InterPro" id="IPR050727">
    <property type="entry name" value="GH43_arabinanases"/>
</dbReference>
<dbReference type="STRING" id="1048983.EL17_08955"/>
<dbReference type="CDD" id="cd08983">
    <property type="entry name" value="GH43_Bt3655-like"/>
    <property type="match status" value="1"/>
</dbReference>
<evidence type="ECO:0000256" key="1">
    <source>
        <dbReference type="ARBA" id="ARBA00004834"/>
    </source>
</evidence>
<dbReference type="EMBL" id="JMIH01000016">
    <property type="protein sequence ID" value="KEO74251.1"/>
    <property type="molecule type" value="Genomic_DNA"/>
</dbReference>
<dbReference type="InterPro" id="IPR006710">
    <property type="entry name" value="Glyco_hydro_43"/>
</dbReference>
<dbReference type="PANTHER" id="PTHR43301">
    <property type="entry name" value="ARABINAN ENDO-1,5-ALPHA-L-ARABINOSIDASE"/>
    <property type="match status" value="1"/>
</dbReference>
<dbReference type="GO" id="GO:0004553">
    <property type="term" value="F:hydrolase activity, hydrolyzing O-glycosyl compounds"/>
    <property type="evidence" value="ECO:0007669"/>
    <property type="project" value="InterPro"/>
</dbReference>
<keyword evidence="7" id="KW-1185">Reference proteome</keyword>
<dbReference type="PANTHER" id="PTHR43301:SF3">
    <property type="entry name" value="ARABINAN ENDO-1,5-ALPHA-L-ARABINOSIDASE A-RELATED"/>
    <property type="match status" value="1"/>
</dbReference>
<dbReference type="InterPro" id="IPR023296">
    <property type="entry name" value="Glyco_hydro_beta-prop_sf"/>
</dbReference>